<feature type="short sequence motif" description="PRPP-binding" evidence="5">
    <location>
        <begin position="99"/>
        <end position="111"/>
    </location>
</feature>
<dbReference type="Gene3D" id="3.40.50.2020">
    <property type="match status" value="1"/>
</dbReference>
<dbReference type="RefSeq" id="WP_308448490.1">
    <property type="nucleotide sequence ID" value="NZ_JAJEQC010000001.1"/>
</dbReference>
<dbReference type="InterPro" id="IPR023050">
    <property type="entry name" value="PyrR"/>
</dbReference>
<keyword evidence="3 5" id="KW-0805">Transcription regulation</keyword>
<comment type="subunit">
    <text evidence="5">Homodimer and homohexamer; in equilibrium.</text>
</comment>
<name>A0AAE3AJW7_9FIRM</name>
<dbReference type="GO" id="GO:0006353">
    <property type="term" value="P:DNA-templated transcription termination"/>
    <property type="evidence" value="ECO:0007669"/>
    <property type="project" value="UniProtKB-UniRule"/>
</dbReference>
<comment type="function">
    <text evidence="5">Also displays a weak uracil phosphoribosyltransferase activity which is not physiologically significant.</text>
</comment>
<dbReference type="HAMAP" id="MF_01219">
    <property type="entry name" value="PyrR"/>
    <property type="match status" value="1"/>
</dbReference>
<dbReference type="EC" id="2.4.2.9" evidence="5"/>
<keyword evidence="2 5" id="KW-0806">Transcription termination</keyword>
<sequence>MKLKAQLMDDVTVKRALTRLSYEIIEKSRDLENVVLIGIKTRGVPIAEQIAANIETHTGVKVQTCTLDITFYRDDLTKRHDLPTVNTQTLPVDLNDKEVILVDDVLFTGRTVRAAIDAVFRFGRPARIRLVVLVDRGHRELPIRPDFVGKNIPTSLREIIAVHLEAVDGKTNVEIYEQDENEPEIYGQ</sequence>
<gene>
    <name evidence="5 7" type="primary">pyrR</name>
    <name evidence="7" type="ORF">LKD31_00395</name>
</gene>
<evidence type="ECO:0000256" key="2">
    <source>
        <dbReference type="ARBA" id="ARBA00022472"/>
    </source>
</evidence>
<comment type="caution">
    <text evidence="7">The sequence shown here is derived from an EMBL/GenBank/DDBJ whole genome shotgun (WGS) entry which is preliminary data.</text>
</comment>
<dbReference type="InterPro" id="IPR029057">
    <property type="entry name" value="PRTase-like"/>
</dbReference>
<keyword evidence="4 5" id="KW-0804">Transcription</keyword>
<accession>A0AAE3AJW7</accession>
<dbReference type="Pfam" id="PF00156">
    <property type="entry name" value="Pribosyltran"/>
    <property type="match status" value="1"/>
</dbReference>
<dbReference type="PANTHER" id="PTHR11608:SF0">
    <property type="entry name" value="BIFUNCTIONAL PROTEIN PYRR"/>
    <property type="match status" value="1"/>
</dbReference>
<keyword evidence="5 7" id="KW-0808">Transferase</keyword>
<dbReference type="InterPro" id="IPR050137">
    <property type="entry name" value="PyrR_bifunctional"/>
</dbReference>
<dbReference type="GO" id="GO:0004845">
    <property type="term" value="F:uracil phosphoribosyltransferase activity"/>
    <property type="evidence" value="ECO:0007669"/>
    <property type="project" value="UniProtKB-UniRule"/>
</dbReference>
<feature type="domain" description="Phosphoribosyltransferase" evidence="6">
    <location>
        <begin position="13"/>
        <end position="153"/>
    </location>
</feature>
<dbReference type="NCBIfam" id="NF003549">
    <property type="entry name" value="PRK05205.1-5"/>
    <property type="match status" value="1"/>
</dbReference>
<evidence type="ECO:0000313" key="7">
    <source>
        <dbReference type="EMBL" id="MCC2135478.1"/>
    </source>
</evidence>
<dbReference type="AlphaFoldDB" id="A0AAE3AJW7"/>
<dbReference type="Proteomes" id="UP001199424">
    <property type="component" value="Unassembled WGS sequence"/>
</dbReference>
<dbReference type="NCBIfam" id="NF003548">
    <property type="entry name" value="PRK05205.1-4"/>
    <property type="match status" value="1"/>
</dbReference>
<keyword evidence="5 7" id="KW-0328">Glycosyltransferase</keyword>
<dbReference type="CDD" id="cd06223">
    <property type="entry name" value="PRTases_typeI"/>
    <property type="match status" value="1"/>
</dbReference>
<evidence type="ECO:0000256" key="1">
    <source>
        <dbReference type="ARBA" id="ARBA00005565"/>
    </source>
</evidence>
<evidence type="ECO:0000256" key="5">
    <source>
        <dbReference type="HAMAP-Rule" id="MF_01219"/>
    </source>
</evidence>
<organism evidence="7 8">
    <name type="scientific">Hominenteromicrobium mulieris</name>
    <dbReference type="NCBI Taxonomy" id="2885357"/>
    <lineage>
        <taxon>Bacteria</taxon>
        <taxon>Bacillati</taxon>
        <taxon>Bacillota</taxon>
        <taxon>Clostridia</taxon>
        <taxon>Eubacteriales</taxon>
        <taxon>Oscillospiraceae</taxon>
        <taxon>Hominenteromicrobium</taxon>
    </lineage>
</organism>
<dbReference type="InterPro" id="IPR000836">
    <property type="entry name" value="PRTase_dom"/>
</dbReference>
<evidence type="ECO:0000256" key="3">
    <source>
        <dbReference type="ARBA" id="ARBA00023015"/>
    </source>
</evidence>
<keyword evidence="8" id="KW-1185">Reference proteome</keyword>
<dbReference type="PANTHER" id="PTHR11608">
    <property type="entry name" value="BIFUNCTIONAL PROTEIN PYRR"/>
    <property type="match status" value="1"/>
</dbReference>
<evidence type="ECO:0000313" key="8">
    <source>
        <dbReference type="Proteomes" id="UP001199424"/>
    </source>
</evidence>
<keyword evidence="5" id="KW-0694">RNA-binding</keyword>
<comment type="catalytic activity">
    <reaction evidence="5">
        <text>UMP + diphosphate = 5-phospho-alpha-D-ribose 1-diphosphate + uracil</text>
        <dbReference type="Rhea" id="RHEA:13017"/>
        <dbReference type="ChEBI" id="CHEBI:17568"/>
        <dbReference type="ChEBI" id="CHEBI:33019"/>
        <dbReference type="ChEBI" id="CHEBI:57865"/>
        <dbReference type="ChEBI" id="CHEBI:58017"/>
        <dbReference type="EC" id="2.4.2.9"/>
    </reaction>
</comment>
<evidence type="ECO:0000259" key="6">
    <source>
        <dbReference type="Pfam" id="PF00156"/>
    </source>
</evidence>
<dbReference type="GO" id="GO:0003723">
    <property type="term" value="F:RNA binding"/>
    <property type="evidence" value="ECO:0007669"/>
    <property type="project" value="UniProtKB-UniRule"/>
</dbReference>
<evidence type="ECO:0000256" key="4">
    <source>
        <dbReference type="ARBA" id="ARBA00023163"/>
    </source>
</evidence>
<proteinExistence type="inferred from homology"/>
<comment type="similarity">
    <text evidence="1 5">Belongs to the purine/pyrimidine phosphoribosyltransferase family. PyrR subfamily.</text>
</comment>
<dbReference type="FunFam" id="3.40.50.2020:FF:000020">
    <property type="entry name" value="Bifunctional protein PyrR"/>
    <property type="match status" value="1"/>
</dbReference>
<comment type="function">
    <text evidence="5">Regulates transcriptional attenuation of the pyrimidine nucleotide (pyr) operon by binding in a uridine-dependent manner to specific sites on pyr mRNA. This disrupts an antiterminator hairpin in the RNA and favors formation of a downstream transcription terminator, leading to a reduced expression of downstream genes.</text>
</comment>
<dbReference type="SUPFAM" id="SSF53271">
    <property type="entry name" value="PRTase-like"/>
    <property type="match status" value="1"/>
</dbReference>
<protein>
    <recommendedName>
        <fullName evidence="5">Bifunctional protein PyrR</fullName>
    </recommendedName>
    <domain>
        <recommendedName>
            <fullName evidence="5">Pyrimidine operon regulatory protein</fullName>
        </recommendedName>
    </domain>
    <domain>
        <recommendedName>
            <fullName evidence="5">Uracil phosphoribosyltransferase</fullName>
            <shortName evidence="5">UPRTase</shortName>
            <ecNumber evidence="5">2.4.2.9</ecNumber>
        </recommendedName>
    </domain>
</protein>
<dbReference type="EMBL" id="JAJEQC010000001">
    <property type="protein sequence ID" value="MCC2135478.1"/>
    <property type="molecule type" value="Genomic_DNA"/>
</dbReference>
<reference evidence="7" key="1">
    <citation type="submission" date="2021-10" db="EMBL/GenBank/DDBJ databases">
        <title>Anaerobic single-cell dispensing facilitates the cultivation of human gut bacteria.</title>
        <authorList>
            <person name="Afrizal A."/>
        </authorList>
    </citation>
    <scope>NUCLEOTIDE SEQUENCE</scope>
    <source>
        <strain evidence="7">CLA-AA-H250</strain>
    </source>
</reference>